<dbReference type="Pfam" id="PF04018">
    <property type="entry name" value="VCA0040-like"/>
    <property type="match status" value="1"/>
</dbReference>
<feature type="transmembrane region" description="Helical" evidence="1">
    <location>
        <begin position="282"/>
        <end position="298"/>
    </location>
</feature>
<evidence type="ECO:0000313" key="2">
    <source>
        <dbReference type="EMBL" id="CAB4630791.1"/>
    </source>
</evidence>
<feature type="transmembrane region" description="Helical" evidence="1">
    <location>
        <begin position="21"/>
        <end position="45"/>
    </location>
</feature>
<dbReference type="EMBL" id="CAEZVT010000012">
    <property type="protein sequence ID" value="CAB4630791.1"/>
    <property type="molecule type" value="Genomic_DNA"/>
</dbReference>
<dbReference type="PANTHER" id="PTHR37308:SF1">
    <property type="entry name" value="POLYPRENYL-PHOSPHATE TRANSPORTER"/>
    <property type="match status" value="1"/>
</dbReference>
<feature type="transmembrane region" description="Helical" evidence="1">
    <location>
        <begin position="116"/>
        <end position="133"/>
    </location>
</feature>
<protein>
    <submittedName>
        <fullName evidence="2">Unannotated protein</fullName>
    </submittedName>
</protein>
<feature type="transmembrane region" description="Helical" evidence="1">
    <location>
        <begin position="245"/>
        <end position="262"/>
    </location>
</feature>
<accession>A0A6J6J1R7</accession>
<proteinExistence type="predicted"/>
<feature type="transmembrane region" description="Helical" evidence="1">
    <location>
        <begin position="173"/>
        <end position="190"/>
    </location>
</feature>
<name>A0A6J6J1R7_9ZZZZ</name>
<feature type="transmembrane region" description="Helical" evidence="1">
    <location>
        <begin position="88"/>
        <end position="110"/>
    </location>
</feature>
<sequence length="308" mass="32928">MSSSPSKPPVLKRFGQFLFDVFRGLLMGVAEVLPGISGGTVALIIGIYERVVFSASQAVKGFLLLLSFSKANWQKARGRFQGIDWKLLIPLLIGMIIAILGSSAAVYPLIISYPTITSAAFAGLILASLVVPIKLSGGNWQAKHFLIAAVAAGFAITLTSIPRSTDAEPSELLIFLSAVLAICALSLPGVSGSNVLIAMGMFTPVLLAVNTLDFRYLGIFMLGAIVGFASFVGLLQWLLENRRKATFVVMAGLMFGSVRALWPWQTESGGLLPASSSYLPELVAFFACALFVLAMTWVESRFSSKKPL</sequence>
<feature type="transmembrane region" description="Helical" evidence="1">
    <location>
        <begin position="195"/>
        <end position="212"/>
    </location>
</feature>
<keyword evidence="1" id="KW-0812">Transmembrane</keyword>
<organism evidence="2">
    <name type="scientific">freshwater metagenome</name>
    <dbReference type="NCBI Taxonomy" id="449393"/>
    <lineage>
        <taxon>unclassified sequences</taxon>
        <taxon>metagenomes</taxon>
        <taxon>ecological metagenomes</taxon>
    </lineage>
</organism>
<feature type="transmembrane region" description="Helical" evidence="1">
    <location>
        <begin position="145"/>
        <end position="161"/>
    </location>
</feature>
<keyword evidence="1" id="KW-0472">Membrane</keyword>
<gene>
    <name evidence="2" type="ORF">UFOPK2131_00269</name>
</gene>
<dbReference type="InterPro" id="IPR007163">
    <property type="entry name" value="VCA0040-like"/>
</dbReference>
<reference evidence="2" key="1">
    <citation type="submission" date="2020-05" db="EMBL/GenBank/DDBJ databases">
        <authorList>
            <person name="Chiriac C."/>
            <person name="Salcher M."/>
            <person name="Ghai R."/>
            <person name="Kavagutti S V."/>
        </authorList>
    </citation>
    <scope>NUCLEOTIDE SEQUENCE</scope>
</reference>
<dbReference type="AlphaFoldDB" id="A0A6J6J1R7"/>
<evidence type="ECO:0000256" key="1">
    <source>
        <dbReference type="SAM" id="Phobius"/>
    </source>
</evidence>
<dbReference type="PANTHER" id="PTHR37308">
    <property type="entry name" value="INTEGRAL MEMBRANE PROTEIN"/>
    <property type="match status" value="1"/>
</dbReference>
<feature type="transmembrane region" description="Helical" evidence="1">
    <location>
        <begin position="218"/>
        <end position="238"/>
    </location>
</feature>
<keyword evidence="1" id="KW-1133">Transmembrane helix</keyword>